<evidence type="ECO:0000313" key="3">
    <source>
        <dbReference type="EMBL" id="GFU08678.1"/>
    </source>
</evidence>
<sequence>MKCGENEECVDSTCDCKKNYERENSTGKCDAHFCVSNPCPVDDLICTEGDGIRSYKCACKSGYAFNGTHCKAGAFCTFPGLNSCQQECIVEEDGYACGCNKNHFVLKADNKTCGEFHRKRFNRFMRMNCFGIQKPLR</sequence>
<organism evidence="3 4">
    <name type="scientific">Nephila pilipes</name>
    <name type="common">Giant wood spider</name>
    <name type="synonym">Nephila maculata</name>
    <dbReference type="NCBI Taxonomy" id="299642"/>
    <lineage>
        <taxon>Eukaryota</taxon>
        <taxon>Metazoa</taxon>
        <taxon>Ecdysozoa</taxon>
        <taxon>Arthropoda</taxon>
        <taxon>Chelicerata</taxon>
        <taxon>Arachnida</taxon>
        <taxon>Araneae</taxon>
        <taxon>Araneomorphae</taxon>
        <taxon>Entelegynae</taxon>
        <taxon>Araneoidea</taxon>
        <taxon>Nephilidae</taxon>
        <taxon>Nephila</taxon>
    </lineage>
</organism>
<dbReference type="InterPro" id="IPR000742">
    <property type="entry name" value="EGF"/>
</dbReference>
<comment type="caution">
    <text evidence="1">Lacks conserved residue(s) required for the propagation of feature annotation.</text>
</comment>
<feature type="domain" description="EGF-like" evidence="2">
    <location>
        <begin position="30"/>
        <end position="71"/>
    </location>
</feature>
<keyword evidence="4" id="KW-1185">Reference proteome</keyword>
<dbReference type="Gene3D" id="2.10.25.10">
    <property type="entry name" value="Laminin"/>
    <property type="match status" value="2"/>
</dbReference>
<dbReference type="Proteomes" id="UP000887013">
    <property type="component" value="Unassembled WGS sequence"/>
</dbReference>
<evidence type="ECO:0000256" key="1">
    <source>
        <dbReference type="PROSITE-ProRule" id="PRU00076"/>
    </source>
</evidence>
<accession>A0A8X6Q679</accession>
<reference evidence="3" key="1">
    <citation type="submission" date="2020-08" db="EMBL/GenBank/DDBJ databases">
        <title>Multicomponent nature underlies the extraordinary mechanical properties of spider dragline silk.</title>
        <authorList>
            <person name="Kono N."/>
            <person name="Nakamura H."/>
            <person name="Mori M."/>
            <person name="Yoshida Y."/>
            <person name="Ohtoshi R."/>
            <person name="Malay A.D."/>
            <person name="Moran D.A.P."/>
            <person name="Tomita M."/>
            <person name="Numata K."/>
            <person name="Arakawa K."/>
        </authorList>
    </citation>
    <scope>NUCLEOTIDE SEQUENCE</scope>
</reference>
<dbReference type="AlphaFoldDB" id="A0A8X6Q679"/>
<dbReference type="SMART" id="SM00181">
    <property type="entry name" value="EGF"/>
    <property type="match status" value="2"/>
</dbReference>
<dbReference type="PROSITE" id="PS50026">
    <property type="entry name" value="EGF_3"/>
    <property type="match status" value="1"/>
</dbReference>
<gene>
    <name evidence="3" type="ORF">NPIL_142031</name>
</gene>
<name>A0A8X6Q679_NEPPI</name>
<keyword evidence="1" id="KW-0245">EGF-like domain</keyword>
<dbReference type="PROSITE" id="PS01186">
    <property type="entry name" value="EGF_2"/>
    <property type="match status" value="1"/>
</dbReference>
<evidence type="ECO:0000313" key="4">
    <source>
        <dbReference type="Proteomes" id="UP000887013"/>
    </source>
</evidence>
<comment type="caution">
    <text evidence="3">The sequence shown here is derived from an EMBL/GenBank/DDBJ whole genome shotgun (WGS) entry which is preliminary data.</text>
</comment>
<dbReference type="EMBL" id="BMAW01077898">
    <property type="protein sequence ID" value="GFU08678.1"/>
    <property type="molecule type" value="Genomic_DNA"/>
</dbReference>
<proteinExistence type="predicted"/>
<protein>
    <recommendedName>
        <fullName evidence="2">EGF-like domain-containing protein</fullName>
    </recommendedName>
</protein>
<evidence type="ECO:0000259" key="2">
    <source>
        <dbReference type="PROSITE" id="PS50026"/>
    </source>
</evidence>